<dbReference type="PIRSF" id="PIRSF019169">
    <property type="entry name" value="PilM"/>
    <property type="match status" value="1"/>
</dbReference>
<keyword evidence="2" id="KW-1185">Reference proteome</keyword>
<reference evidence="2" key="1">
    <citation type="submission" date="2015-08" db="EMBL/GenBank/DDBJ databases">
        <authorList>
            <person name="Babu N.S."/>
            <person name="Beckwith C.J."/>
            <person name="Beseler K.G."/>
            <person name="Brison A."/>
            <person name="Carone J.V."/>
            <person name="Caskin T.P."/>
            <person name="Diamond M."/>
            <person name="Durham M.E."/>
            <person name="Foxe J.M."/>
            <person name="Go M."/>
            <person name="Henderson B.A."/>
            <person name="Jones I.B."/>
            <person name="McGettigan J.A."/>
            <person name="Micheletti S.J."/>
            <person name="Nasrallah M.E."/>
            <person name="Ortiz D."/>
            <person name="Piller C.R."/>
            <person name="Privatt S.R."/>
            <person name="Schneider S.L."/>
            <person name="Sharp S."/>
            <person name="Smith T.C."/>
            <person name="Stanton J.D."/>
            <person name="Ullery H.E."/>
            <person name="Wilson R.J."/>
            <person name="Serrano M.G."/>
            <person name="Buck G."/>
            <person name="Lee V."/>
            <person name="Wang Y."/>
            <person name="Carvalho R."/>
            <person name="Voegtly L."/>
            <person name="Shi R."/>
            <person name="Duckworth R."/>
            <person name="Johnson A."/>
            <person name="Loviza R."/>
            <person name="Walstead R."/>
            <person name="Shah Z."/>
            <person name="Kiflezghi M."/>
            <person name="Wade K."/>
            <person name="Ball S.L."/>
            <person name="Bradley K.W."/>
            <person name="Asai D.J."/>
            <person name="Bowman C.A."/>
            <person name="Russell D.A."/>
            <person name="Pope W.H."/>
            <person name="Jacobs-Sera D."/>
            <person name="Hendrix R.W."/>
            <person name="Hatfull G.F."/>
        </authorList>
    </citation>
    <scope>NUCLEOTIDE SEQUENCE [LARGE SCALE GENOMIC DNA]</scope>
    <source>
        <strain evidence="2">JCM 19170</strain>
    </source>
</reference>
<sequence length="356" mass="38994">MIWDKLLGWGSGSGSGLIGVDLSASAVKTLELSGSIEVPLIEQSVIVPLAEGAMVDNALVNFDGVAQALRAAISQHHGGAKRLAFALPDAVVMMKTVTLAALESEREFEELVLMEAARFVPFPLEEVALDWEITGPGHLEETVEVFIVAARRDRVDELVALADAVGVEPAVVDVASLAWQRALVRGSEEERSKRIEAHCNLGANLLEVFVFHRGRRVFDRTQPVGGQQLARELMRRSGKTAQEVEQMTEEHRWPVDLLGQVVVPFCDTLAQEIARALQYFFATQSSDHVDRVVLGGGLAALPMLPDAVRQRVAAPVEVADPWKGFQVHPRLRDRLRPSLAPRMVIATGLALRRFDQ</sequence>
<dbReference type="OrthoDB" id="9773403at2"/>
<dbReference type="CDD" id="cd24049">
    <property type="entry name" value="ASKHA_NBD_PilM"/>
    <property type="match status" value="1"/>
</dbReference>
<dbReference type="EMBL" id="CYHH01000002">
    <property type="protein sequence ID" value="CUB05775.1"/>
    <property type="molecule type" value="Genomic_DNA"/>
</dbReference>
<dbReference type="Pfam" id="PF11104">
    <property type="entry name" value="PilM_2"/>
    <property type="match status" value="1"/>
</dbReference>
<dbReference type="RefSeq" id="WP_028874316.1">
    <property type="nucleotide sequence ID" value="NZ_CYHH01000002.1"/>
</dbReference>
<dbReference type="Proteomes" id="UP000182108">
    <property type="component" value="Unassembled WGS sequence"/>
</dbReference>
<gene>
    <name evidence="1" type="ORF">Ga0061068_102138</name>
</gene>
<dbReference type="SUPFAM" id="SSF53067">
    <property type="entry name" value="Actin-like ATPase domain"/>
    <property type="match status" value="2"/>
</dbReference>
<protein>
    <submittedName>
        <fullName evidence="1">Type IV pilus assembly protein PilM</fullName>
    </submittedName>
</protein>
<dbReference type="InterPro" id="IPR043129">
    <property type="entry name" value="ATPase_NBD"/>
</dbReference>
<dbReference type="Gene3D" id="3.30.420.40">
    <property type="match status" value="2"/>
</dbReference>
<name>A0A0K6IRP5_9PROT</name>
<evidence type="ECO:0000313" key="2">
    <source>
        <dbReference type="Proteomes" id="UP000182108"/>
    </source>
</evidence>
<evidence type="ECO:0000313" key="1">
    <source>
        <dbReference type="EMBL" id="CUB05775.1"/>
    </source>
</evidence>
<proteinExistence type="predicted"/>
<dbReference type="PANTHER" id="PTHR32432">
    <property type="entry name" value="CELL DIVISION PROTEIN FTSA-RELATED"/>
    <property type="match status" value="1"/>
</dbReference>
<dbReference type="PANTHER" id="PTHR32432:SF3">
    <property type="entry name" value="ETHANOLAMINE UTILIZATION PROTEIN EUTJ"/>
    <property type="match status" value="1"/>
</dbReference>
<dbReference type="InterPro" id="IPR005883">
    <property type="entry name" value="PilM"/>
</dbReference>
<organism evidence="1 2">
    <name type="scientific">Tepidiphilus thermophilus</name>
    <dbReference type="NCBI Taxonomy" id="876478"/>
    <lineage>
        <taxon>Bacteria</taxon>
        <taxon>Pseudomonadati</taxon>
        <taxon>Pseudomonadota</taxon>
        <taxon>Hydrogenophilia</taxon>
        <taxon>Hydrogenophilales</taxon>
        <taxon>Hydrogenophilaceae</taxon>
        <taxon>Tepidiphilus</taxon>
    </lineage>
</organism>
<dbReference type="AlphaFoldDB" id="A0A0K6IRP5"/>
<accession>A0A0K6IRP5</accession>
<dbReference type="NCBIfam" id="TIGR01175">
    <property type="entry name" value="pilM"/>
    <property type="match status" value="1"/>
</dbReference>
<dbReference type="Gene3D" id="3.30.1490.300">
    <property type="match status" value="1"/>
</dbReference>
<dbReference type="InterPro" id="IPR050696">
    <property type="entry name" value="FtsA/MreB"/>
</dbReference>